<feature type="chain" id="PRO_5042244570" description="AA1-like domain-containing protein" evidence="1">
    <location>
        <begin position="25"/>
        <end position="332"/>
    </location>
</feature>
<evidence type="ECO:0000256" key="1">
    <source>
        <dbReference type="SAM" id="SignalP"/>
    </source>
</evidence>
<accession>A0AAE0MYA2</accession>
<evidence type="ECO:0008006" key="4">
    <source>
        <dbReference type="Google" id="ProtNLM"/>
    </source>
</evidence>
<proteinExistence type="predicted"/>
<evidence type="ECO:0000313" key="3">
    <source>
        <dbReference type="Proteomes" id="UP001287356"/>
    </source>
</evidence>
<dbReference type="EMBL" id="JAULSN010000011">
    <property type="protein sequence ID" value="KAK3361417.1"/>
    <property type="molecule type" value="Genomic_DNA"/>
</dbReference>
<keyword evidence="3" id="KW-1185">Reference proteome</keyword>
<dbReference type="Proteomes" id="UP001287356">
    <property type="component" value="Unassembled WGS sequence"/>
</dbReference>
<reference evidence="2" key="1">
    <citation type="journal article" date="2023" name="Mol. Phylogenet. Evol.">
        <title>Genome-scale phylogeny and comparative genomics of the fungal order Sordariales.</title>
        <authorList>
            <person name="Hensen N."/>
            <person name="Bonometti L."/>
            <person name="Westerberg I."/>
            <person name="Brannstrom I.O."/>
            <person name="Guillou S."/>
            <person name="Cros-Aarteil S."/>
            <person name="Calhoun S."/>
            <person name="Haridas S."/>
            <person name="Kuo A."/>
            <person name="Mondo S."/>
            <person name="Pangilinan J."/>
            <person name="Riley R."/>
            <person name="LaButti K."/>
            <person name="Andreopoulos B."/>
            <person name="Lipzen A."/>
            <person name="Chen C."/>
            <person name="Yan M."/>
            <person name="Daum C."/>
            <person name="Ng V."/>
            <person name="Clum A."/>
            <person name="Steindorff A."/>
            <person name="Ohm R.A."/>
            <person name="Martin F."/>
            <person name="Silar P."/>
            <person name="Natvig D.O."/>
            <person name="Lalanne C."/>
            <person name="Gautier V."/>
            <person name="Ament-Velasquez S.L."/>
            <person name="Kruys A."/>
            <person name="Hutchinson M.I."/>
            <person name="Powell A.J."/>
            <person name="Barry K."/>
            <person name="Miller A.N."/>
            <person name="Grigoriev I.V."/>
            <person name="Debuchy R."/>
            <person name="Gladieux P."/>
            <person name="Hiltunen Thoren M."/>
            <person name="Johannesson H."/>
        </authorList>
    </citation>
    <scope>NUCLEOTIDE SEQUENCE</scope>
    <source>
        <strain evidence="2">CBS 958.72</strain>
    </source>
</reference>
<reference evidence="2" key="2">
    <citation type="submission" date="2023-06" db="EMBL/GenBank/DDBJ databases">
        <authorList>
            <consortium name="Lawrence Berkeley National Laboratory"/>
            <person name="Haridas S."/>
            <person name="Hensen N."/>
            <person name="Bonometti L."/>
            <person name="Westerberg I."/>
            <person name="Brannstrom I.O."/>
            <person name="Guillou S."/>
            <person name="Cros-Aarteil S."/>
            <person name="Calhoun S."/>
            <person name="Kuo A."/>
            <person name="Mondo S."/>
            <person name="Pangilinan J."/>
            <person name="Riley R."/>
            <person name="Labutti K."/>
            <person name="Andreopoulos B."/>
            <person name="Lipzen A."/>
            <person name="Chen C."/>
            <person name="Yanf M."/>
            <person name="Daum C."/>
            <person name="Ng V."/>
            <person name="Clum A."/>
            <person name="Steindorff A."/>
            <person name="Ohm R."/>
            <person name="Martin F."/>
            <person name="Silar P."/>
            <person name="Natvig D."/>
            <person name="Lalanne C."/>
            <person name="Gautier V."/>
            <person name="Ament-Velasquez S.L."/>
            <person name="Kruys A."/>
            <person name="Hutchinson M.I."/>
            <person name="Powell A.J."/>
            <person name="Barry K."/>
            <person name="Miller A.N."/>
            <person name="Grigoriev I.V."/>
            <person name="Debuchy R."/>
            <person name="Gladieux P."/>
            <person name="Thoren M.H."/>
            <person name="Johannesson H."/>
        </authorList>
    </citation>
    <scope>NUCLEOTIDE SEQUENCE</scope>
    <source>
        <strain evidence="2">CBS 958.72</strain>
    </source>
</reference>
<comment type="caution">
    <text evidence="2">The sequence shown here is derived from an EMBL/GenBank/DDBJ whole genome shotgun (WGS) entry which is preliminary data.</text>
</comment>
<name>A0AAE0MYA2_9PEZI</name>
<sequence length="332" mass="34852">MRNGVAAVSSLAAAAAWLAPGASGARVCGATAASETFQYRFIEVRYDGPDPNKSSHLSTIAASLGTSSTPLYECVAQWPETWAGWFEGGPNIVWSDCIWTGAGSGADKTVSFAVDWKKKTVYLSHTFACSDKRGSDGLATGSLNLDFNCTTADGSSFCVPKSTSTGDRPTLRVSTTLKTTVEGAAATTPTSCQTGAKTYQSWRLDKWLRQYQMAPGSSAPDSTRPLPADTGPSFALTNLADGSAFSCAPSGQKNGTFEGTCKSAGTGTGTTAAFTFDPVLNMVQVSQHWDCGDSSSFDAVGVEFMQAACDRNFNSDVFTCTSDPVWVGTQTF</sequence>
<organism evidence="2 3">
    <name type="scientific">Lasiosphaeria ovina</name>
    <dbReference type="NCBI Taxonomy" id="92902"/>
    <lineage>
        <taxon>Eukaryota</taxon>
        <taxon>Fungi</taxon>
        <taxon>Dikarya</taxon>
        <taxon>Ascomycota</taxon>
        <taxon>Pezizomycotina</taxon>
        <taxon>Sordariomycetes</taxon>
        <taxon>Sordariomycetidae</taxon>
        <taxon>Sordariales</taxon>
        <taxon>Lasiosphaeriaceae</taxon>
        <taxon>Lasiosphaeria</taxon>
    </lineage>
</organism>
<keyword evidence="1" id="KW-0732">Signal</keyword>
<protein>
    <recommendedName>
        <fullName evidence="4">AA1-like domain-containing protein</fullName>
    </recommendedName>
</protein>
<dbReference type="AlphaFoldDB" id="A0AAE0MYA2"/>
<feature type="signal peptide" evidence="1">
    <location>
        <begin position="1"/>
        <end position="24"/>
    </location>
</feature>
<gene>
    <name evidence="2" type="ORF">B0T24DRAFT_585057</name>
</gene>
<evidence type="ECO:0000313" key="2">
    <source>
        <dbReference type="EMBL" id="KAK3361417.1"/>
    </source>
</evidence>